<dbReference type="InterPro" id="IPR024751">
    <property type="entry name" value="VESA1"/>
</dbReference>
<dbReference type="Pfam" id="PF12785">
    <property type="entry name" value="VESA1_N"/>
    <property type="match status" value="1"/>
</dbReference>
<keyword evidence="1" id="KW-1133">Transmembrane helix</keyword>
<gene>
    <name evidence="2" type="ORF">X943_002772</name>
</gene>
<keyword evidence="1" id="KW-0472">Membrane</keyword>
<name>A0AAD9GBX9_BABDI</name>
<protein>
    <submittedName>
        <fullName evidence="2">Variant erythrocyte surface antigen-1 family protein</fullName>
    </submittedName>
</protein>
<proteinExistence type="predicted"/>
<organism evidence="2 3">
    <name type="scientific">Babesia divergens</name>
    <dbReference type="NCBI Taxonomy" id="32595"/>
    <lineage>
        <taxon>Eukaryota</taxon>
        <taxon>Sar</taxon>
        <taxon>Alveolata</taxon>
        <taxon>Apicomplexa</taxon>
        <taxon>Aconoidasida</taxon>
        <taxon>Piroplasmida</taxon>
        <taxon>Babesiidae</taxon>
        <taxon>Babesia</taxon>
    </lineage>
</organism>
<evidence type="ECO:0000256" key="1">
    <source>
        <dbReference type="SAM" id="Phobius"/>
    </source>
</evidence>
<sequence length="816" mass="89804">MVCYMYYTDVFVGQVNNINNLNKALNSVLSDFNDSIDLTLLDALASGLGSFIGYGSGGQVNGSGIGNINGGSQKYVSSYNSSDATWEKLCKECKCKTVPNSCSSCSCGSSGVCSNPSECCDNCDVKKAAKIFLGILPCLYYALKYLYEKCKGDWKTLNISDSSKSLGRFLVGMGYDLQKLNGTKNGGQISTLLSSHIFKDSSKPLEKLYNVSKIYFTSRFTSRSHVISSPSLVPSSTSKSQPKTVREILLWLSGLPFTPGFEALLEHCKDLCKPVKDSVQFNDFEASLFNSCFLLPISVLTAIERPGTSEVFPSESFINSKFFYPEDPFDLFNMFLENVRKVYIPLNFLRYQCERITEQGGWQDCAFGQGCKEALENSLKSPPAPATSSCCQSSGPHGILCTSKPGESDVHEHCISSKSGVSCLGLTGKCEDSGDGSDPSKDAHTSGKCDTAGPCPHPLLMFLIDGSDSQSKSQDPQNFRTPFHLPGIVPMGFSPDNLISPGQSGQDLYGILIWFCTNGFYPLTRLLQFSLCISRTPPDSLGELFGFFKKFKDPSVFSSGALKNLFESYVDDEPGFYSGSDLKNALKDALETLKGSSHSSSHSGSHPYDLRSLIDCHVPQGAGEDVTCGAYLNSLTGDVYDIFIDSPGMYLSWICYLPKDFKTLLEEFKEKFSSCCLKDSSCKSIVKCPCALPLIYSQGFSFTSASSLSGQGGKEARKCSDFIAQLGKVVGPESPLQKLLDAIDKFLWHIRFPFFFGFIYVWFFVLSYFFYVHLYHLDILELNSHDHPAWSFKIPPSILFSDSSSKISGIRYFHPW</sequence>
<evidence type="ECO:0000313" key="2">
    <source>
        <dbReference type="EMBL" id="KAK1935524.1"/>
    </source>
</evidence>
<reference evidence="2" key="1">
    <citation type="journal article" date="2014" name="Nucleic Acids Res.">
        <title>The evolutionary dynamics of variant antigen genes in Babesia reveal a history of genomic innovation underlying host-parasite interaction.</title>
        <authorList>
            <person name="Jackson A.P."/>
            <person name="Otto T.D."/>
            <person name="Darby A."/>
            <person name="Ramaprasad A."/>
            <person name="Xia D."/>
            <person name="Echaide I.E."/>
            <person name="Farber M."/>
            <person name="Gahlot S."/>
            <person name="Gamble J."/>
            <person name="Gupta D."/>
            <person name="Gupta Y."/>
            <person name="Jackson L."/>
            <person name="Malandrin L."/>
            <person name="Malas T.B."/>
            <person name="Moussa E."/>
            <person name="Nair M."/>
            <person name="Reid A.J."/>
            <person name="Sanders M."/>
            <person name="Sharma J."/>
            <person name="Tracey A."/>
            <person name="Quail M.A."/>
            <person name="Weir W."/>
            <person name="Wastling J.M."/>
            <person name="Hall N."/>
            <person name="Willadsen P."/>
            <person name="Lingelbach K."/>
            <person name="Shiels B."/>
            <person name="Tait A."/>
            <person name="Berriman M."/>
            <person name="Allred D.R."/>
            <person name="Pain A."/>
        </authorList>
    </citation>
    <scope>NUCLEOTIDE SEQUENCE</scope>
    <source>
        <strain evidence="2">1802A</strain>
    </source>
</reference>
<keyword evidence="1" id="KW-0812">Transmembrane</keyword>
<dbReference type="EMBL" id="JAHBMH010000053">
    <property type="protein sequence ID" value="KAK1935524.1"/>
    <property type="molecule type" value="Genomic_DNA"/>
</dbReference>
<feature type="transmembrane region" description="Helical" evidence="1">
    <location>
        <begin position="746"/>
        <end position="771"/>
    </location>
</feature>
<keyword evidence="3" id="KW-1185">Reference proteome</keyword>
<accession>A0AAD9GBX9</accession>
<evidence type="ECO:0000313" key="3">
    <source>
        <dbReference type="Proteomes" id="UP001195914"/>
    </source>
</evidence>
<reference evidence="2" key="2">
    <citation type="submission" date="2021-05" db="EMBL/GenBank/DDBJ databases">
        <authorList>
            <person name="Pain A."/>
        </authorList>
    </citation>
    <scope>NUCLEOTIDE SEQUENCE</scope>
    <source>
        <strain evidence="2">1802A</strain>
    </source>
</reference>
<comment type="caution">
    <text evidence="2">The sequence shown here is derived from an EMBL/GenBank/DDBJ whole genome shotgun (WGS) entry which is preliminary data.</text>
</comment>
<dbReference type="Proteomes" id="UP001195914">
    <property type="component" value="Unassembled WGS sequence"/>
</dbReference>
<dbReference type="AlphaFoldDB" id="A0AAD9GBX9"/>